<dbReference type="InterPro" id="IPR036396">
    <property type="entry name" value="Cyt_P450_sf"/>
</dbReference>
<dbReference type="AlphaFoldDB" id="A0A7J9FI27"/>
<sequence>IKAIDSNKKLPPGPWRLPFIGNLHQLVGSLPHRILRDLANQHGPCDYLWLQGYCIGTIWQLLETTTKNLHSGAFNSKKSAIL</sequence>
<reference evidence="1 2" key="1">
    <citation type="journal article" date="2019" name="Genome Biol. Evol.">
        <title>Insights into the evolution of the New World diploid cottons (Gossypium, subgenus Houzingenia) based on genome sequencing.</title>
        <authorList>
            <person name="Grover C.E."/>
            <person name="Arick M.A. 2nd"/>
            <person name="Thrash A."/>
            <person name="Conover J.L."/>
            <person name="Sanders W.S."/>
            <person name="Peterson D.G."/>
            <person name="Frelichowski J.E."/>
            <person name="Scheffler J.A."/>
            <person name="Scheffler B.E."/>
            <person name="Wendel J.F."/>
        </authorList>
    </citation>
    <scope>NUCLEOTIDE SEQUENCE [LARGE SCALE GENOMIC DNA]</scope>
    <source>
        <strain evidence="1">8</strain>
        <tissue evidence="1">Leaf</tissue>
    </source>
</reference>
<dbReference type="PANTHER" id="PTHR47954:SF1">
    <property type="entry name" value="OS02G0217300 PROTEIN"/>
    <property type="match status" value="1"/>
</dbReference>
<dbReference type="Gene3D" id="1.10.630.10">
    <property type="entry name" value="Cytochrome P450"/>
    <property type="match status" value="1"/>
</dbReference>
<dbReference type="SUPFAM" id="SSF48264">
    <property type="entry name" value="Cytochrome P450"/>
    <property type="match status" value="1"/>
</dbReference>
<name>A0A7J9FI27_9ROSI</name>
<protein>
    <submittedName>
        <fullName evidence="1">Uncharacterized protein</fullName>
    </submittedName>
</protein>
<gene>
    <name evidence="1" type="ORF">Gotri_025413</name>
</gene>
<dbReference type="GO" id="GO:0020037">
    <property type="term" value="F:heme binding"/>
    <property type="evidence" value="ECO:0007669"/>
    <property type="project" value="InterPro"/>
</dbReference>
<accession>A0A7J9FI27</accession>
<comment type="caution">
    <text evidence="1">The sequence shown here is derived from an EMBL/GenBank/DDBJ whole genome shotgun (WGS) entry which is preliminary data.</text>
</comment>
<dbReference type="GO" id="GO:0004497">
    <property type="term" value="F:monooxygenase activity"/>
    <property type="evidence" value="ECO:0007669"/>
    <property type="project" value="InterPro"/>
</dbReference>
<dbReference type="GO" id="GO:0005506">
    <property type="term" value="F:iron ion binding"/>
    <property type="evidence" value="ECO:0007669"/>
    <property type="project" value="InterPro"/>
</dbReference>
<dbReference type="Proteomes" id="UP000593568">
    <property type="component" value="Unassembled WGS sequence"/>
</dbReference>
<dbReference type="PANTHER" id="PTHR47954">
    <property type="entry name" value="OS09G0275400 PROTEIN-RELATED"/>
    <property type="match status" value="1"/>
</dbReference>
<organism evidence="1 2">
    <name type="scientific">Gossypium trilobum</name>
    <dbReference type="NCBI Taxonomy" id="34281"/>
    <lineage>
        <taxon>Eukaryota</taxon>
        <taxon>Viridiplantae</taxon>
        <taxon>Streptophyta</taxon>
        <taxon>Embryophyta</taxon>
        <taxon>Tracheophyta</taxon>
        <taxon>Spermatophyta</taxon>
        <taxon>Magnoliopsida</taxon>
        <taxon>eudicotyledons</taxon>
        <taxon>Gunneridae</taxon>
        <taxon>Pentapetalae</taxon>
        <taxon>rosids</taxon>
        <taxon>malvids</taxon>
        <taxon>Malvales</taxon>
        <taxon>Malvaceae</taxon>
        <taxon>Malvoideae</taxon>
        <taxon>Gossypium</taxon>
    </lineage>
</organism>
<dbReference type="GO" id="GO:0016705">
    <property type="term" value="F:oxidoreductase activity, acting on paired donors, with incorporation or reduction of molecular oxygen"/>
    <property type="evidence" value="ECO:0007669"/>
    <property type="project" value="InterPro"/>
</dbReference>
<keyword evidence="2" id="KW-1185">Reference proteome</keyword>
<dbReference type="EMBL" id="JABEZW010215755">
    <property type="protein sequence ID" value="MBA0784634.1"/>
    <property type="molecule type" value="Genomic_DNA"/>
</dbReference>
<evidence type="ECO:0000313" key="2">
    <source>
        <dbReference type="Proteomes" id="UP000593568"/>
    </source>
</evidence>
<evidence type="ECO:0000313" key="1">
    <source>
        <dbReference type="EMBL" id="MBA0784634.1"/>
    </source>
</evidence>
<feature type="non-terminal residue" evidence="1">
    <location>
        <position position="82"/>
    </location>
</feature>
<proteinExistence type="predicted"/>